<reference evidence="1" key="1">
    <citation type="submission" date="2021-01" db="EMBL/GenBank/DDBJ databases">
        <authorList>
            <person name="Corre E."/>
            <person name="Pelletier E."/>
            <person name="Niang G."/>
            <person name="Scheremetjew M."/>
            <person name="Finn R."/>
            <person name="Kale V."/>
            <person name="Holt S."/>
            <person name="Cochrane G."/>
            <person name="Meng A."/>
            <person name="Brown T."/>
            <person name="Cohen L."/>
        </authorList>
    </citation>
    <scope>NUCLEOTIDE SEQUENCE</scope>
    <source>
        <strain evidence="1">379</strain>
    </source>
</reference>
<dbReference type="EMBL" id="HBIR01013473">
    <property type="protein sequence ID" value="CAE0537795.1"/>
    <property type="molecule type" value="Transcribed_RNA"/>
</dbReference>
<accession>A0A7S3RXC6</accession>
<sequence length="384" mass="40758">MGFSRSRVRAGLIDVVNPRLARYTWAATIAFLTLCLQGAAISLLTKAQSCTKSASAKKTHPAIFGGTVAHAEFIADQLEQNGEVVSDDGRVTTRTTIDVCLAITADTMTYAAADVSYTALKEDGCHPPWVTCADGFPFDKTKPVTPQNAFCINDAAYVVEASSIGKYKVADLTKNLGLHSAGMHGGFPRIEWCSGEDNGRRHTALQSRHVSSYRYAWHTSHHCICGGDANVDQVLNSPWTCNEWASARHTCKAAPAEANPSGTPANKHICGYEVNGPQGYADTSQMAFRATYTVEESVETTTCPDLLTALGSAFGYTQQLEVVFTVLLLGLFASVGLAKPLSSTRGGVIDTAMGNSAHDNSAAIAALEQQVAELKAQGGGKSEA</sequence>
<dbReference type="AlphaFoldDB" id="A0A7S3RXC6"/>
<name>A0A7S3RXC6_EMIHU</name>
<evidence type="ECO:0000313" key="1">
    <source>
        <dbReference type="EMBL" id="CAE0537795.1"/>
    </source>
</evidence>
<proteinExistence type="predicted"/>
<gene>
    <name evidence="1" type="ORF">EHUX00137_LOCUS9906</name>
</gene>
<protein>
    <submittedName>
        <fullName evidence="1">Uncharacterized protein</fullName>
    </submittedName>
</protein>
<organism evidence="1">
    <name type="scientific">Emiliania huxleyi</name>
    <name type="common">Coccolithophore</name>
    <name type="synonym">Pontosphaera huxleyi</name>
    <dbReference type="NCBI Taxonomy" id="2903"/>
    <lineage>
        <taxon>Eukaryota</taxon>
        <taxon>Haptista</taxon>
        <taxon>Haptophyta</taxon>
        <taxon>Prymnesiophyceae</taxon>
        <taxon>Isochrysidales</taxon>
        <taxon>Noelaerhabdaceae</taxon>
        <taxon>Emiliania</taxon>
    </lineage>
</organism>